<keyword evidence="5" id="KW-1185">Reference proteome</keyword>
<protein>
    <recommendedName>
        <fullName evidence="3">Septum formation-related domain-containing protein</fullName>
    </recommendedName>
</protein>
<keyword evidence="2" id="KW-1133">Transmembrane helix</keyword>
<accession>A0A7Y9EBY2</accession>
<feature type="domain" description="Septum formation-related" evidence="3">
    <location>
        <begin position="134"/>
        <end position="316"/>
    </location>
</feature>
<organism evidence="4 5">
    <name type="scientific">Actinomadura luteofluorescens</name>
    <dbReference type="NCBI Taxonomy" id="46163"/>
    <lineage>
        <taxon>Bacteria</taxon>
        <taxon>Bacillati</taxon>
        <taxon>Actinomycetota</taxon>
        <taxon>Actinomycetes</taxon>
        <taxon>Streptosporangiales</taxon>
        <taxon>Thermomonosporaceae</taxon>
        <taxon>Actinomadura</taxon>
    </lineage>
</organism>
<dbReference type="EMBL" id="JACCBA010000001">
    <property type="protein sequence ID" value="NYD44959.1"/>
    <property type="molecule type" value="Genomic_DNA"/>
</dbReference>
<evidence type="ECO:0000313" key="4">
    <source>
        <dbReference type="EMBL" id="NYD44959.1"/>
    </source>
</evidence>
<sequence length="358" mass="38689">MTTPPPSDDVPNGPAPSPAWAPPDATEPPALPSAPAPAPPLPAPAPRRTNRFAVIALVTGLLGLIPFTVGFVIAALVQTTRRGERGKGLAIGGLAASLAWAAAVALALTLPLSNLDGKSGRKDGKVTVTAIRPGECFSDFEETRTGLYVRRSSCTTPHQGEVGAEGELPDIPYPGERETADRAWTVCRERTEFLERSRYGSDLKLHVAPPDEDAWKDGRRSATCVMVYKGSGLLPSPLAQTMDTKSRYESELSPGDCVKKWNYDGVQPIIACTEEHEFEVLAVYTMQGGKYPGDKGMEKKVTKDCLKFAREAWGEDPPADIDFAYVVPNEDGWESERRLGFCLVEGRHGPLKRSVVPH</sequence>
<evidence type="ECO:0000259" key="3">
    <source>
        <dbReference type="Pfam" id="PF13845"/>
    </source>
</evidence>
<dbReference type="Pfam" id="PF13845">
    <property type="entry name" value="Septum_form"/>
    <property type="match status" value="1"/>
</dbReference>
<comment type="caution">
    <text evidence="4">The sequence shown here is derived from an EMBL/GenBank/DDBJ whole genome shotgun (WGS) entry which is preliminary data.</text>
</comment>
<reference evidence="4 5" key="1">
    <citation type="submission" date="2020-07" db="EMBL/GenBank/DDBJ databases">
        <title>Sequencing the genomes of 1000 actinobacteria strains.</title>
        <authorList>
            <person name="Klenk H.-P."/>
        </authorList>
    </citation>
    <scope>NUCLEOTIDE SEQUENCE [LARGE SCALE GENOMIC DNA]</scope>
    <source>
        <strain evidence="4 5">DSM 40398</strain>
    </source>
</reference>
<keyword evidence="2" id="KW-0812">Transmembrane</keyword>
<feature type="transmembrane region" description="Helical" evidence="2">
    <location>
        <begin position="52"/>
        <end position="77"/>
    </location>
</feature>
<dbReference type="InterPro" id="IPR026004">
    <property type="entry name" value="Septum_form"/>
</dbReference>
<feature type="region of interest" description="Disordered" evidence="1">
    <location>
        <begin position="1"/>
        <end position="44"/>
    </location>
</feature>
<dbReference type="Proteomes" id="UP000529783">
    <property type="component" value="Unassembled WGS sequence"/>
</dbReference>
<evidence type="ECO:0000256" key="1">
    <source>
        <dbReference type="SAM" id="MobiDB-lite"/>
    </source>
</evidence>
<dbReference type="RefSeq" id="WP_179842463.1">
    <property type="nucleotide sequence ID" value="NZ_JACCBA010000001.1"/>
</dbReference>
<keyword evidence="2" id="KW-0472">Membrane</keyword>
<gene>
    <name evidence="4" type="ORF">BJY14_000942</name>
</gene>
<dbReference type="AlphaFoldDB" id="A0A7Y9EBY2"/>
<feature type="transmembrane region" description="Helical" evidence="2">
    <location>
        <begin position="89"/>
        <end position="112"/>
    </location>
</feature>
<proteinExistence type="predicted"/>
<name>A0A7Y9EBY2_9ACTN</name>
<evidence type="ECO:0000256" key="2">
    <source>
        <dbReference type="SAM" id="Phobius"/>
    </source>
</evidence>
<evidence type="ECO:0000313" key="5">
    <source>
        <dbReference type="Proteomes" id="UP000529783"/>
    </source>
</evidence>